<dbReference type="Proteomes" id="UP000317043">
    <property type="component" value="Unassembled WGS sequence"/>
</dbReference>
<evidence type="ECO:0000313" key="3">
    <source>
        <dbReference type="Proteomes" id="UP000317043"/>
    </source>
</evidence>
<dbReference type="AlphaFoldDB" id="A0A543AZA2"/>
<dbReference type="InterPro" id="IPR051604">
    <property type="entry name" value="Ergot_Alk_Oxidoreductase"/>
</dbReference>
<reference evidence="2 3" key="1">
    <citation type="submission" date="2019-06" db="EMBL/GenBank/DDBJ databases">
        <title>Sequencing the genomes of 1000 actinobacteria strains.</title>
        <authorList>
            <person name="Klenk H.-P."/>
        </authorList>
    </citation>
    <scope>NUCLEOTIDE SEQUENCE [LARGE SCALE GENOMIC DNA]</scope>
    <source>
        <strain evidence="2 3">DSM 45928</strain>
    </source>
</reference>
<comment type="caution">
    <text evidence="2">The sequence shown here is derived from an EMBL/GenBank/DDBJ whole genome shotgun (WGS) entry which is preliminary data.</text>
</comment>
<evidence type="ECO:0000313" key="2">
    <source>
        <dbReference type="EMBL" id="TQL77909.1"/>
    </source>
</evidence>
<dbReference type="Pfam" id="PF05368">
    <property type="entry name" value="NmrA"/>
    <property type="match status" value="1"/>
</dbReference>
<organism evidence="2 3">
    <name type="scientific">Stackebrandtia endophytica</name>
    <dbReference type="NCBI Taxonomy" id="1496996"/>
    <lineage>
        <taxon>Bacteria</taxon>
        <taxon>Bacillati</taxon>
        <taxon>Actinomycetota</taxon>
        <taxon>Actinomycetes</taxon>
        <taxon>Glycomycetales</taxon>
        <taxon>Glycomycetaceae</taxon>
        <taxon>Stackebrandtia</taxon>
    </lineage>
</organism>
<protein>
    <submittedName>
        <fullName evidence="2">Uncharacterized protein YbjT (DUF2867 family)</fullName>
    </submittedName>
</protein>
<dbReference type="InterPro" id="IPR036291">
    <property type="entry name" value="NAD(P)-bd_dom_sf"/>
</dbReference>
<feature type="domain" description="NmrA-like" evidence="1">
    <location>
        <begin position="7"/>
        <end position="230"/>
    </location>
</feature>
<dbReference type="OrthoDB" id="3243290at2"/>
<sequence>MTDVLPTLAVTGATGVVGGRVAELLAEAGVAQRLLVRDPDRAPHLSGASVVVIPSYGDGEAARHALRGVDTLFMVSGTESPDRVDQHRTFVDAAVRADVGHVVYTSFVSAAPDAVFTFARDHHATEEHIKASGLGWTFLRDNFYLDFMPGFVGDDGVIRGPAADGRCAMVARADVARTAAAVLRDPDAHRGRTHEITGPQALTMTEVAEILSAAEGRPITFHNETVEEAYESRRKYPAADWEYDAWVSTYTAIAAGQMAEVSGDVETVTGTPPMSLAEFLAGR</sequence>
<proteinExistence type="predicted"/>
<dbReference type="PANTHER" id="PTHR43162:SF1">
    <property type="entry name" value="PRESTALK A DIFFERENTIATION PROTEIN A"/>
    <property type="match status" value="1"/>
</dbReference>
<dbReference type="InParanoid" id="A0A543AZA2"/>
<dbReference type="SUPFAM" id="SSF51735">
    <property type="entry name" value="NAD(P)-binding Rossmann-fold domains"/>
    <property type="match status" value="1"/>
</dbReference>
<dbReference type="CDD" id="cd05269">
    <property type="entry name" value="TMR_SDR_a"/>
    <property type="match status" value="1"/>
</dbReference>
<keyword evidence="3" id="KW-1185">Reference proteome</keyword>
<dbReference type="EMBL" id="VFOW01000001">
    <property type="protein sequence ID" value="TQL77909.1"/>
    <property type="molecule type" value="Genomic_DNA"/>
</dbReference>
<name>A0A543AZA2_9ACTN</name>
<dbReference type="Gene3D" id="3.40.50.720">
    <property type="entry name" value="NAD(P)-binding Rossmann-like Domain"/>
    <property type="match status" value="1"/>
</dbReference>
<gene>
    <name evidence="2" type="ORF">FB566_3483</name>
</gene>
<dbReference type="RefSeq" id="WP_142041524.1">
    <property type="nucleotide sequence ID" value="NZ_JBHTGS010000001.1"/>
</dbReference>
<dbReference type="InterPro" id="IPR008030">
    <property type="entry name" value="NmrA-like"/>
</dbReference>
<accession>A0A543AZA2</accession>
<dbReference type="Gene3D" id="3.90.25.10">
    <property type="entry name" value="UDP-galactose 4-epimerase, domain 1"/>
    <property type="match status" value="1"/>
</dbReference>
<evidence type="ECO:0000259" key="1">
    <source>
        <dbReference type="Pfam" id="PF05368"/>
    </source>
</evidence>
<dbReference type="PANTHER" id="PTHR43162">
    <property type="match status" value="1"/>
</dbReference>